<evidence type="ECO:0000313" key="1">
    <source>
        <dbReference type="EMBL" id="KIC94159.1"/>
    </source>
</evidence>
<dbReference type="OrthoDB" id="894042at2"/>
<sequence length="126" mass="14763">MRKASTIFFLVLFVLAQTELHQLMKLPVLIEHFIEHRQLNSSITLLDFLKEHYQGHTVMDNDYQRDMQLPFKTADCLTAISFVFEEPVSIEFEQQVAEIRKEYNLHKGSFSSSQALHSIFQPPRHA</sequence>
<comment type="caution">
    <text evidence="1">The sequence shown here is derived from an EMBL/GenBank/DDBJ whole genome shotgun (WGS) entry which is preliminary data.</text>
</comment>
<dbReference type="EMBL" id="JSVC01000015">
    <property type="protein sequence ID" value="KIC94159.1"/>
    <property type="molecule type" value="Genomic_DNA"/>
</dbReference>
<gene>
    <name evidence="1" type="ORF">OI18_14360</name>
</gene>
<reference evidence="1 2" key="1">
    <citation type="submission" date="2014-11" db="EMBL/GenBank/DDBJ databases">
        <title>Genome sequence of Flavihumibacter solisilvae 3-3.</title>
        <authorList>
            <person name="Zhou G."/>
            <person name="Li M."/>
            <person name="Wang G."/>
        </authorList>
    </citation>
    <scope>NUCLEOTIDE SEQUENCE [LARGE SCALE GENOMIC DNA]</scope>
    <source>
        <strain evidence="1 2">3-3</strain>
    </source>
</reference>
<proteinExistence type="predicted"/>
<dbReference type="STRING" id="1349421.OI18_14360"/>
<protein>
    <submittedName>
        <fullName evidence="1">Uncharacterized protein</fullName>
    </submittedName>
</protein>
<evidence type="ECO:0000313" key="2">
    <source>
        <dbReference type="Proteomes" id="UP000031408"/>
    </source>
</evidence>
<dbReference type="RefSeq" id="WP_039140820.1">
    <property type="nucleotide sequence ID" value="NZ_JSVC01000015.1"/>
</dbReference>
<accession>A0A0C1IUJ6</accession>
<name>A0A0C1IUJ6_9BACT</name>
<dbReference type="AlphaFoldDB" id="A0A0C1IUJ6"/>
<organism evidence="1 2">
    <name type="scientific">Flavihumibacter solisilvae</name>
    <dbReference type="NCBI Taxonomy" id="1349421"/>
    <lineage>
        <taxon>Bacteria</taxon>
        <taxon>Pseudomonadati</taxon>
        <taxon>Bacteroidota</taxon>
        <taxon>Chitinophagia</taxon>
        <taxon>Chitinophagales</taxon>
        <taxon>Chitinophagaceae</taxon>
        <taxon>Flavihumibacter</taxon>
    </lineage>
</organism>
<keyword evidence="2" id="KW-1185">Reference proteome</keyword>
<dbReference type="Proteomes" id="UP000031408">
    <property type="component" value="Unassembled WGS sequence"/>
</dbReference>